<accession>T0ZFP9</accession>
<dbReference type="Gene3D" id="6.10.250.2090">
    <property type="match status" value="1"/>
</dbReference>
<proteinExistence type="predicted"/>
<protein>
    <submittedName>
        <fullName evidence="2">SPFH domain-containing protein/band 7 family protein</fullName>
    </submittedName>
</protein>
<name>T0ZFP9_9ZZZZ</name>
<feature type="region of interest" description="Disordered" evidence="1">
    <location>
        <begin position="90"/>
        <end position="113"/>
    </location>
</feature>
<evidence type="ECO:0000256" key="1">
    <source>
        <dbReference type="SAM" id="MobiDB-lite"/>
    </source>
</evidence>
<sequence>VATSDREKQARVILAESESLAADKMLEAAEKYKKDLYAMQLRSLNMMYEISLSGKNLIVFVPTENKGFSIPTPFGVTGLQQYVKDQAAASAGTSQKKQAKQQKGSDQEPVADQ</sequence>
<reference evidence="2" key="2">
    <citation type="journal article" date="2014" name="ISME J.">
        <title>Microbial stratification in low pH oxic and suboxic macroscopic growths along an acid mine drainage.</title>
        <authorList>
            <person name="Mendez-Garcia C."/>
            <person name="Mesa V."/>
            <person name="Sprenger R.R."/>
            <person name="Richter M."/>
            <person name="Diez M.S."/>
            <person name="Solano J."/>
            <person name="Bargiela R."/>
            <person name="Golyshina O.V."/>
            <person name="Manteca A."/>
            <person name="Ramos J.L."/>
            <person name="Gallego J.R."/>
            <person name="Llorente I."/>
            <person name="Martins Dos Santos V.A."/>
            <person name="Jensen O.N."/>
            <person name="Pelaez A.I."/>
            <person name="Sanchez J."/>
            <person name="Ferrer M."/>
        </authorList>
    </citation>
    <scope>NUCLEOTIDE SEQUENCE</scope>
</reference>
<evidence type="ECO:0000313" key="2">
    <source>
        <dbReference type="EMBL" id="EQD47026.1"/>
    </source>
</evidence>
<comment type="caution">
    <text evidence="2">The sequence shown here is derived from an EMBL/GenBank/DDBJ whole genome shotgun (WGS) entry which is preliminary data.</text>
</comment>
<feature type="non-terminal residue" evidence="2">
    <location>
        <position position="1"/>
    </location>
</feature>
<dbReference type="AlphaFoldDB" id="T0ZFP9"/>
<feature type="compositionally biased region" description="Low complexity" evidence="1">
    <location>
        <begin position="90"/>
        <end position="104"/>
    </location>
</feature>
<organism evidence="2">
    <name type="scientific">mine drainage metagenome</name>
    <dbReference type="NCBI Taxonomy" id="410659"/>
    <lineage>
        <taxon>unclassified sequences</taxon>
        <taxon>metagenomes</taxon>
        <taxon>ecological metagenomes</taxon>
    </lineage>
</organism>
<dbReference type="EMBL" id="AUZZ01006210">
    <property type="protein sequence ID" value="EQD47026.1"/>
    <property type="molecule type" value="Genomic_DNA"/>
</dbReference>
<gene>
    <name evidence="2" type="ORF">B2A_08617</name>
</gene>
<reference evidence="2" key="1">
    <citation type="submission" date="2013-08" db="EMBL/GenBank/DDBJ databases">
        <authorList>
            <person name="Mendez C."/>
            <person name="Richter M."/>
            <person name="Ferrer M."/>
            <person name="Sanchez J."/>
        </authorList>
    </citation>
    <scope>NUCLEOTIDE SEQUENCE</scope>
</reference>